<dbReference type="PANTHER" id="PTHR39179:SF3">
    <property type="entry name" value="COTS-RELATED PROTEIN"/>
    <property type="match status" value="1"/>
</dbReference>
<keyword evidence="2" id="KW-1185">Reference proteome</keyword>
<proteinExistence type="predicted"/>
<dbReference type="Gene3D" id="3.90.1200.10">
    <property type="match status" value="1"/>
</dbReference>
<dbReference type="SUPFAM" id="SSF56112">
    <property type="entry name" value="Protein kinase-like (PK-like)"/>
    <property type="match status" value="1"/>
</dbReference>
<dbReference type="GO" id="GO:0042601">
    <property type="term" value="C:endospore-forming forespore"/>
    <property type="evidence" value="ECO:0007669"/>
    <property type="project" value="TreeGrafter"/>
</dbReference>
<organism evidence="1 2">
    <name type="scientific">Lottiidibacillus patelloidae</name>
    <dbReference type="NCBI Taxonomy" id="2670334"/>
    <lineage>
        <taxon>Bacteria</taxon>
        <taxon>Bacillati</taxon>
        <taxon>Bacillota</taxon>
        <taxon>Bacilli</taxon>
        <taxon>Bacillales</taxon>
        <taxon>Bacillaceae</taxon>
        <taxon>Lottiidibacillus</taxon>
    </lineage>
</organism>
<reference evidence="1 2" key="2">
    <citation type="submission" date="2017-09" db="EMBL/GenBank/DDBJ databases">
        <title>Bacillus patelloidae sp. nov., isolated from the intestinal tract of a marine limpet.</title>
        <authorList>
            <person name="Liu R."/>
            <person name="Dong C."/>
            <person name="Shao Z."/>
        </authorList>
    </citation>
    <scope>NUCLEOTIDE SEQUENCE [LARGE SCALE GENOMIC DNA]</scope>
    <source>
        <strain evidence="1 2">SA5d-4</strain>
    </source>
</reference>
<reference evidence="2" key="1">
    <citation type="submission" date="2017-08" db="EMBL/GenBank/DDBJ databases">
        <authorList>
            <person name="Huang Z."/>
        </authorList>
    </citation>
    <scope>NUCLEOTIDE SEQUENCE [LARGE SCALE GENOMIC DNA]</scope>
    <source>
        <strain evidence="2">SA5d-4</strain>
    </source>
</reference>
<dbReference type="EMBL" id="NPIA01000002">
    <property type="protein sequence ID" value="OZM57877.1"/>
    <property type="molecule type" value="Genomic_DNA"/>
</dbReference>
<dbReference type="InterPro" id="IPR011009">
    <property type="entry name" value="Kinase-like_dom_sf"/>
</dbReference>
<gene>
    <name evidence="1" type="ORF">CIB95_05840</name>
</gene>
<dbReference type="AlphaFoldDB" id="A0A263BX32"/>
<dbReference type="Proteomes" id="UP000217083">
    <property type="component" value="Unassembled WGS sequence"/>
</dbReference>
<evidence type="ECO:0000313" key="2">
    <source>
        <dbReference type="Proteomes" id="UP000217083"/>
    </source>
</evidence>
<protein>
    <recommendedName>
        <fullName evidence="3">Aminoglycoside phosphotransferase domain-containing protein</fullName>
    </recommendedName>
</protein>
<dbReference type="InterPro" id="IPR047175">
    <property type="entry name" value="CotS-like"/>
</dbReference>
<dbReference type="PANTHER" id="PTHR39179">
    <property type="entry name" value="SPORE COAT PROTEIN I"/>
    <property type="match status" value="1"/>
</dbReference>
<sequence length="309" mass="36785">MFTPVLKQFGKVTKVYTGTGIYALKEAIVSEQNLRNFQFGAEQIYPSVPPVLTASGQRYYTMNNRIYYLTPWLSERRLQAIDKVKTMLEEVAVVHKRTLQTVPFQQQWKQNYQYSLERSIIDTQARMERYIAIAEKPTYMSPFHYLFCSYFPSWMATINQYNAYLQRWKELIYQEKNIRLVLAHGKLSKDHFLCTSNGNHFLNLENVHWNVPQFDLLSVCRNDDLQELHSEVFDVYERYLPLNESEKYYLILHLLSMERIMGVINKYEKSLYANELEAVRQLQRAQLAFEAKMKYAQHILQENEKQSHV</sequence>
<evidence type="ECO:0008006" key="3">
    <source>
        <dbReference type="Google" id="ProtNLM"/>
    </source>
</evidence>
<dbReference type="Gene3D" id="3.30.200.20">
    <property type="entry name" value="Phosphorylase Kinase, domain 1"/>
    <property type="match status" value="1"/>
</dbReference>
<name>A0A263BX32_9BACI</name>
<evidence type="ECO:0000313" key="1">
    <source>
        <dbReference type="EMBL" id="OZM57877.1"/>
    </source>
</evidence>
<accession>A0A263BX32</accession>
<comment type="caution">
    <text evidence="1">The sequence shown here is derived from an EMBL/GenBank/DDBJ whole genome shotgun (WGS) entry which is preliminary data.</text>
</comment>